<proteinExistence type="inferred from homology"/>
<dbReference type="Proteomes" id="UP000198211">
    <property type="component" value="Unassembled WGS sequence"/>
</dbReference>
<dbReference type="PANTHER" id="PTHR47642">
    <property type="entry name" value="ATP-DEPENDENT DNA HELICASE"/>
    <property type="match status" value="1"/>
</dbReference>
<dbReference type="InterPro" id="IPR010285">
    <property type="entry name" value="DNA_helicase_pif1-like_DEAD"/>
</dbReference>
<dbReference type="EMBL" id="NBNE01000792">
    <property type="protein sequence ID" value="OWZ17208.1"/>
    <property type="molecule type" value="Genomic_DNA"/>
</dbReference>
<comment type="similarity">
    <text evidence="1">Belongs to the helicase family.</text>
</comment>
<keyword evidence="1" id="KW-0378">Hydrolase</keyword>
<feature type="region of interest" description="Disordered" evidence="2">
    <location>
        <begin position="1"/>
        <end position="33"/>
    </location>
</feature>
<dbReference type="InterPro" id="IPR051055">
    <property type="entry name" value="PIF1_helicase"/>
</dbReference>
<name>A0A225WIX6_9STRA</name>
<dbReference type="PANTHER" id="PTHR47642:SF6">
    <property type="entry name" value="ATP-DEPENDENT DNA HELICASE"/>
    <property type="match status" value="1"/>
</dbReference>
<dbReference type="EC" id="5.6.2.3" evidence="1"/>
<evidence type="ECO:0000259" key="3">
    <source>
        <dbReference type="Pfam" id="PF05970"/>
    </source>
</evidence>
<organism evidence="4 5">
    <name type="scientific">Phytophthora megakarya</name>
    <dbReference type="NCBI Taxonomy" id="4795"/>
    <lineage>
        <taxon>Eukaryota</taxon>
        <taxon>Sar</taxon>
        <taxon>Stramenopiles</taxon>
        <taxon>Oomycota</taxon>
        <taxon>Peronosporomycetes</taxon>
        <taxon>Peronosporales</taxon>
        <taxon>Peronosporaceae</taxon>
        <taxon>Phytophthora</taxon>
    </lineage>
</organism>
<keyword evidence="1" id="KW-0347">Helicase</keyword>
<dbReference type="AlphaFoldDB" id="A0A225WIX6"/>
<dbReference type="GO" id="GO:0043139">
    <property type="term" value="F:5'-3' DNA helicase activity"/>
    <property type="evidence" value="ECO:0007669"/>
    <property type="project" value="UniProtKB-EC"/>
</dbReference>
<keyword evidence="1" id="KW-0547">Nucleotide-binding</keyword>
<feature type="domain" description="DNA helicase Pif1-like DEAD-box helicase" evidence="3">
    <location>
        <begin position="287"/>
        <end position="375"/>
    </location>
</feature>
<keyword evidence="1" id="KW-0233">DNA recombination</keyword>
<accession>A0A225WIX6</accession>
<dbReference type="GO" id="GO:0006281">
    <property type="term" value="P:DNA repair"/>
    <property type="evidence" value="ECO:0007669"/>
    <property type="project" value="UniProtKB-KW"/>
</dbReference>
<dbReference type="GO" id="GO:0000723">
    <property type="term" value="P:telomere maintenance"/>
    <property type="evidence" value="ECO:0007669"/>
    <property type="project" value="InterPro"/>
</dbReference>
<keyword evidence="5" id="KW-1185">Reference proteome</keyword>
<dbReference type="GO" id="GO:0016887">
    <property type="term" value="F:ATP hydrolysis activity"/>
    <property type="evidence" value="ECO:0007669"/>
    <property type="project" value="RHEA"/>
</dbReference>
<evidence type="ECO:0000256" key="1">
    <source>
        <dbReference type="RuleBase" id="RU363044"/>
    </source>
</evidence>
<keyword evidence="1" id="KW-0227">DNA damage</keyword>
<keyword evidence="1" id="KW-0067">ATP-binding</keyword>
<dbReference type="Gene3D" id="3.40.50.300">
    <property type="entry name" value="P-loop containing nucleotide triphosphate hydrolases"/>
    <property type="match status" value="1"/>
</dbReference>
<dbReference type="SUPFAM" id="SSF52540">
    <property type="entry name" value="P-loop containing nucleoside triphosphate hydrolases"/>
    <property type="match status" value="2"/>
</dbReference>
<dbReference type="GO" id="GO:0006310">
    <property type="term" value="P:DNA recombination"/>
    <property type="evidence" value="ECO:0007669"/>
    <property type="project" value="UniProtKB-KW"/>
</dbReference>
<comment type="caution">
    <text evidence="4">The sequence shown here is derived from an EMBL/GenBank/DDBJ whole genome shotgun (WGS) entry which is preliminary data.</text>
</comment>
<comment type="catalytic activity">
    <reaction evidence="1">
        <text>ATP + H2O = ADP + phosphate + H(+)</text>
        <dbReference type="Rhea" id="RHEA:13065"/>
        <dbReference type="ChEBI" id="CHEBI:15377"/>
        <dbReference type="ChEBI" id="CHEBI:15378"/>
        <dbReference type="ChEBI" id="CHEBI:30616"/>
        <dbReference type="ChEBI" id="CHEBI:43474"/>
        <dbReference type="ChEBI" id="CHEBI:456216"/>
        <dbReference type="EC" id="5.6.2.3"/>
    </reaction>
</comment>
<dbReference type="InterPro" id="IPR027417">
    <property type="entry name" value="P-loop_NTPase"/>
</dbReference>
<keyword evidence="1" id="KW-0234">DNA repair</keyword>
<dbReference type="Pfam" id="PF05970">
    <property type="entry name" value="PIF1"/>
    <property type="match status" value="1"/>
</dbReference>
<evidence type="ECO:0000313" key="5">
    <source>
        <dbReference type="Proteomes" id="UP000198211"/>
    </source>
</evidence>
<comment type="cofactor">
    <cofactor evidence="1">
        <name>Mg(2+)</name>
        <dbReference type="ChEBI" id="CHEBI:18420"/>
    </cofactor>
</comment>
<evidence type="ECO:0000256" key="2">
    <source>
        <dbReference type="SAM" id="MobiDB-lite"/>
    </source>
</evidence>
<dbReference type="GO" id="GO:0005524">
    <property type="term" value="F:ATP binding"/>
    <property type="evidence" value="ECO:0007669"/>
    <property type="project" value="UniProtKB-KW"/>
</dbReference>
<sequence>MDDYYYGREKAASDQAWHGTDDAEGSDSDPENCFVLDSFGNNGSADNPDNVPDSVLFPECDTDASGEMLTTTDLNLAQFPGTPETPDQAKNVIGTIEQNEMLLGIASQTASSYVNENGSDGYQNVARLIPQAGILRKWAKDCKTDNSVNPQIRQPKHPTSVIELIRDALRPEAKLWSVDSGSRATLCDFPTLNAVSSSFTLKPLQHAAFSKIGVARLTKWLQTDPKEGGYQGANFEAEVSRDQLLFFLGGVGVGGTGKSRVIDAVTKFWLLCRRDACRSNAIDYIGVEMLVIDEMSMLTKSEWFKLDRLLRKFKRVSGVPFGGLHIVLVGDFLQLPPVGADPIYIDPASKPSYSTTAIESFLLWCRFEDVVVLEESVFREDPEWGKGCANARLGIWSPSFVDIINSCLVDNGNQTCSADSVFVTPDNVTRTAINNAYVVEAAKQLPSGHYPVRLVANFKGSLNDLSRHDVEYIMGLPDTRFGRIAPFLNLVDGIPIQVTQNVRPTKGAANGTLGFVEHLADTRFRQIRDSNSGMIVRIPNKPPLYALLRIDRCSCATPLDAAVETAMLPVFYDTQAYSKTTISLPRTPGGEPRSVSIKLQQFPFVAAVEFTIYKVQGETLHFMVVVDWKAPVAIVNKPQQTYLLVSRFVSRFAFSTLAPLTPDLIAWSCPPPVALLEEIRLKELSSQTLKRIQQDLLLC</sequence>
<evidence type="ECO:0000313" key="4">
    <source>
        <dbReference type="EMBL" id="OWZ17208.1"/>
    </source>
</evidence>
<dbReference type="OrthoDB" id="129312at2759"/>
<gene>
    <name evidence="4" type="ORF">PHMEG_0008881</name>
</gene>
<reference evidence="5" key="1">
    <citation type="submission" date="2017-03" db="EMBL/GenBank/DDBJ databases">
        <title>Phytopthora megakarya and P. palmivora, two closely related causual agents of cacao black pod achieved similar genome size and gene model numbers by different mechanisms.</title>
        <authorList>
            <person name="Ali S."/>
            <person name="Shao J."/>
            <person name="Larry D.J."/>
            <person name="Kronmiller B."/>
            <person name="Shen D."/>
            <person name="Strem M.D."/>
            <person name="Melnick R.L."/>
            <person name="Guiltinan M.J."/>
            <person name="Tyler B.M."/>
            <person name="Meinhardt L.W."/>
            <person name="Bailey B.A."/>
        </authorList>
    </citation>
    <scope>NUCLEOTIDE SEQUENCE [LARGE SCALE GENOMIC DNA]</scope>
    <source>
        <strain evidence="5">zdho120</strain>
    </source>
</reference>
<protein>
    <recommendedName>
        <fullName evidence="1">ATP-dependent DNA helicase</fullName>
        <ecNumber evidence="1">5.6.2.3</ecNumber>
    </recommendedName>
</protein>
<feature type="compositionally biased region" description="Basic and acidic residues" evidence="2">
    <location>
        <begin position="1"/>
        <end position="12"/>
    </location>
</feature>